<dbReference type="Proteomes" id="UP000526501">
    <property type="component" value="Unassembled WGS sequence"/>
</dbReference>
<dbReference type="PROSITE" id="PS50932">
    <property type="entry name" value="HTH_LACI_2"/>
    <property type="match status" value="1"/>
</dbReference>
<evidence type="ECO:0000256" key="4">
    <source>
        <dbReference type="ARBA" id="ARBA00023163"/>
    </source>
</evidence>
<comment type="caution">
    <text evidence="6">The sequence shown here is derived from an EMBL/GenBank/DDBJ whole genome shotgun (WGS) entry which is preliminary data.</text>
</comment>
<evidence type="ECO:0000256" key="3">
    <source>
        <dbReference type="ARBA" id="ARBA00023125"/>
    </source>
</evidence>
<dbReference type="CDD" id="cd01392">
    <property type="entry name" value="HTH_LacI"/>
    <property type="match status" value="1"/>
</dbReference>
<dbReference type="InterPro" id="IPR000843">
    <property type="entry name" value="HTH_LacI"/>
</dbReference>
<evidence type="ECO:0000259" key="5">
    <source>
        <dbReference type="PROSITE" id="PS50932"/>
    </source>
</evidence>
<proteinExistence type="predicted"/>
<dbReference type="Gene3D" id="3.40.50.2300">
    <property type="match status" value="2"/>
</dbReference>
<evidence type="ECO:0000256" key="2">
    <source>
        <dbReference type="ARBA" id="ARBA00023015"/>
    </source>
</evidence>
<evidence type="ECO:0000313" key="7">
    <source>
        <dbReference type="Proteomes" id="UP000526501"/>
    </source>
</evidence>
<name>A0A7X1B3J9_9BACT</name>
<keyword evidence="3 6" id="KW-0238">DNA-binding</keyword>
<accession>A0A7X1B3J9</accession>
<dbReference type="SMART" id="SM00354">
    <property type="entry name" value="HTH_LACI"/>
    <property type="match status" value="1"/>
</dbReference>
<protein>
    <submittedName>
        <fullName evidence="6">LacI family DNA-binding transcriptional regulator</fullName>
    </submittedName>
</protein>
<dbReference type="Pfam" id="PF00532">
    <property type="entry name" value="Peripla_BP_1"/>
    <property type="match status" value="1"/>
</dbReference>
<keyword evidence="2" id="KW-0805">Transcription regulation</keyword>
<feature type="domain" description="HTH lacI-type" evidence="5">
    <location>
        <begin position="2"/>
        <end position="56"/>
    </location>
</feature>
<keyword evidence="1" id="KW-0678">Repressor</keyword>
<evidence type="ECO:0000256" key="1">
    <source>
        <dbReference type="ARBA" id="ARBA00022491"/>
    </source>
</evidence>
<dbReference type="InterPro" id="IPR001761">
    <property type="entry name" value="Peripla_BP/Lac1_sug-bd_dom"/>
</dbReference>
<dbReference type="AlphaFoldDB" id="A0A7X1B3J9"/>
<keyword evidence="7" id="KW-1185">Reference proteome</keyword>
<dbReference type="PANTHER" id="PTHR30146">
    <property type="entry name" value="LACI-RELATED TRANSCRIPTIONAL REPRESSOR"/>
    <property type="match status" value="1"/>
</dbReference>
<dbReference type="SUPFAM" id="SSF53822">
    <property type="entry name" value="Periplasmic binding protein-like I"/>
    <property type="match status" value="1"/>
</dbReference>
<reference evidence="6 7" key="1">
    <citation type="submission" date="2020-07" db="EMBL/GenBank/DDBJ databases">
        <authorList>
            <person name="Feng X."/>
        </authorList>
    </citation>
    <scope>NUCLEOTIDE SEQUENCE [LARGE SCALE GENOMIC DNA]</scope>
    <source>
        <strain evidence="6 7">JCM23202</strain>
    </source>
</reference>
<dbReference type="InterPro" id="IPR028082">
    <property type="entry name" value="Peripla_BP_I"/>
</dbReference>
<dbReference type="Gene3D" id="1.10.260.40">
    <property type="entry name" value="lambda repressor-like DNA-binding domains"/>
    <property type="match status" value="1"/>
</dbReference>
<dbReference type="SUPFAM" id="SSF47413">
    <property type="entry name" value="lambda repressor-like DNA-binding domains"/>
    <property type="match status" value="1"/>
</dbReference>
<dbReference type="EMBL" id="JACHVC010000005">
    <property type="protein sequence ID" value="MBC2604994.1"/>
    <property type="molecule type" value="Genomic_DNA"/>
</dbReference>
<evidence type="ECO:0000313" key="6">
    <source>
        <dbReference type="EMBL" id="MBC2604994.1"/>
    </source>
</evidence>
<gene>
    <name evidence="6" type="ORF">H5P27_02955</name>
</gene>
<keyword evidence="4" id="KW-0804">Transcription</keyword>
<dbReference type="RefSeq" id="WP_185658881.1">
    <property type="nucleotide sequence ID" value="NZ_CAWPOO010000005.1"/>
</dbReference>
<dbReference type="PANTHER" id="PTHR30146:SF148">
    <property type="entry name" value="HTH-TYPE TRANSCRIPTIONAL REPRESSOR PURR-RELATED"/>
    <property type="match status" value="1"/>
</dbReference>
<dbReference type="InterPro" id="IPR010982">
    <property type="entry name" value="Lambda_DNA-bd_dom_sf"/>
</dbReference>
<dbReference type="GO" id="GO:0000976">
    <property type="term" value="F:transcription cis-regulatory region binding"/>
    <property type="evidence" value="ECO:0007669"/>
    <property type="project" value="TreeGrafter"/>
</dbReference>
<sequence length="342" mass="38310">MKSVKELAQSLGLSSSTVYDALRGNPRVKVQTRDRILEAAKAAGFQYNPLVGSLMSEVRRARASTFRGVVAVVDLESPKARPDKTEDFQSALRRGAKKMGEQLGFKVELFVLGQEGITVARLDSILKSRGIRGLLILPAKSAPDISELNWSEYAGVYTDCIIEKPALDSVCPDHFRAMTLALSKAKELGYRRPGFVLQADYDQRLLYRWEAAFRSFGLHHEGFDWIEPYTGEKLYESEFKSWFEANKPDLILSHRIQIKAWMERLGAKIPETHGFCKINITTSPEPVSGLYLCPLELGQRAMQLLIGKLHRNDYGIPSVQLTSMASPVWVDGPTMRQMQASG</sequence>
<organism evidence="6 7">
    <name type="scientific">Pelagicoccus albus</name>
    <dbReference type="NCBI Taxonomy" id="415222"/>
    <lineage>
        <taxon>Bacteria</taxon>
        <taxon>Pseudomonadati</taxon>
        <taxon>Verrucomicrobiota</taxon>
        <taxon>Opitutia</taxon>
        <taxon>Puniceicoccales</taxon>
        <taxon>Pelagicoccaceae</taxon>
        <taxon>Pelagicoccus</taxon>
    </lineage>
</organism>
<dbReference type="GO" id="GO:0003700">
    <property type="term" value="F:DNA-binding transcription factor activity"/>
    <property type="evidence" value="ECO:0007669"/>
    <property type="project" value="TreeGrafter"/>
</dbReference>